<evidence type="ECO:0000256" key="3">
    <source>
        <dbReference type="ARBA" id="ARBA00022989"/>
    </source>
</evidence>
<reference evidence="7 8" key="2">
    <citation type="submission" date="2018-03" db="EMBL/GenBank/DDBJ databases">
        <title>The ancient ancestry and fast evolution of plastids.</title>
        <authorList>
            <person name="Moore K.R."/>
            <person name="Magnabosco C."/>
            <person name="Momper L."/>
            <person name="Gold D.A."/>
            <person name="Bosak T."/>
            <person name="Fournier G.P."/>
        </authorList>
    </citation>
    <scope>NUCLEOTIDE SEQUENCE [LARGE SCALE GENOMIC DNA]</scope>
    <source>
        <strain evidence="7 8">CCAP 1448/3</strain>
    </source>
</reference>
<dbReference type="Proteomes" id="UP000238762">
    <property type="component" value="Unassembled WGS sequence"/>
</dbReference>
<evidence type="ECO:0000259" key="6">
    <source>
        <dbReference type="Pfam" id="PF05154"/>
    </source>
</evidence>
<evidence type="ECO:0000256" key="5">
    <source>
        <dbReference type="SAM" id="Phobius"/>
    </source>
</evidence>
<dbReference type="InterPro" id="IPR007829">
    <property type="entry name" value="TM2"/>
</dbReference>
<dbReference type="AlphaFoldDB" id="A0A2T1C2S5"/>
<dbReference type="Pfam" id="PF05154">
    <property type="entry name" value="TM2"/>
    <property type="match status" value="1"/>
</dbReference>
<dbReference type="GO" id="GO:0016020">
    <property type="term" value="C:membrane"/>
    <property type="evidence" value="ECO:0007669"/>
    <property type="project" value="UniProtKB-SubCell"/>
</dbReference>
<sequence length="127" mass="14713">MLDKPKNRTIATLLAVCGIFTPIVGLHKFYLGQPIWGVVYLLLSWTPIPHIASAIEAVWYLLQDSTDFQSNFDPRPLSFNLVEFTNNRPSVSITADTLRQLEQLRQEGLVSEYEFEQKRRQWLDKMS</sequence>
<evidence type="ECO:0000256" key="1">
    <source>
        <dbReference type="ARBA" id="ARBA00004141"/>
    </source>
</evidence>
<organism evidence="7 8">
    <name type="scientific">Merismopedia glauca CCAP 1448/3</name>
    <dbReference type="NCBI Taxonomy" id="1296344"/>
    <lineage>
        <taxon>Bacteria</taxon>
        <taxon>Bacillati</taxon>
        <taxon>Cyanobacteriota</taxon>
        <taxon>Cyanophyceae</taxon>
        <taxon>Synechococcales</taxon>
        <taxon>Merismopediaceae</taxon>
        <taxon>Merismopedia</taxon>
    </lineage>
</organism>
<feature type="transmembrane region" description="Helical" evidence="5">
    <location>
        <begin position="35"/>
        <end position="62"/>
    </location>
</feature>
<keyword evidence="3 5" id="KW-1133">Transmembrane helix</keyword>
<dbReference type="OrthoDB" id="9816361at2"/>
<evidence type="ECO:0000256" key="2">
    <source>
        <dbReference type="ARBA" id="ARBA00022692"/>
    </source>
</evidence>
<keyword evidence="8" id="KW-1185">Reference proteome</keyword>
<keyword evidence="4 5" id="KW-0472">Membrane</keyword>
<proteinExistence type="predicted"/>
<dbReference type="EMBL" id="PVWJ01000055">
    <property type="protein sequence ID" value="PSB02576.1"/>
    <property type="molecule type" value="Genomic_DNA"/>
</dbReference>
<comment type="caution">
    <text evidence="7">The sequence shown here is derived from an EMBL/GenBank/DDBJ whole genome shotgun (WGS) entry which is preliminary data.</text>
</comment>
<feature type="domain" description="TM2" evidence="6">
    <location>
        <begin position="5"/>
        <end position="57"/>
    </location>
</feature>
<name>A0A2T1C2S5_9CYAN</name>
<gene>
    <name evidence="7" type="ORF">C7B64_12365</name>
</gene>
<protein>
    <recommendedName>
        <fullName evidence="6">TM2 domain-containing protein</fullName>
    </recommendedName>
</protein>
<keyword evidence="2 5" id="KW-0812">Transmembrane</keyword>
<reference evidence="7 8" key="1">
    <citation type="submission" date="2018-02" db="EMBL/GenBank/DDBJ databases">
        <authorList>
            <person name="Cohen D.B."/>
            <person name="Kent A.D."/>
        </authorList>
    </citation>
    <scope>NUCLEOTIDE SEQUENCE [LARGE SCALE GENOMIC DNA]</scope>
    <source>
        <strain evidence="7 8">CCAP 1448/3</strain>
    </source>
</reference>
<evidence type="ECO:0000256" key="4">
    <source>
        <dbReference type="ARBA" id="ARBA00023136"/>
    </source>
</evidence>
<comment type="subcellular location">
    <subcellularLocation>
        <location evidence="1">Membrane</location>
        <topology evidence="1">Multi-pass membrane protein</topology>
    </subcellularLocation>
</comment>
<evidence type="ECO:0000313" key="8">
    <source>
        <dbReference type="Proteomes" id="UP000238762"/>
    </source>
</evidence>
<evidence type="ECO:0000313" key="7">
    <source>
        <dbReference type="EMBL" id="PSB02576.1"/>
    </source>
</evidence>
<accession>A0A2T1C2S5</accession>